<dbReference type="SUPFAM" id="SSF52172">
    <property type="entry name" value="CheY-like"/>
    <property type="match status" value="1"/>
</dbReference>
<dbReference type="InterPro" id="IPR001789">
    <property type="entry name" value="Sig_transdc_resp-reg_receiver"/>
</dbReference>
<dbReference type="Gene3D" id="3.40.50.2300">
    <property type="match status" value="1"/>
</dbReference>
<feature type="domain" description="Response regulatory" evidence="2">
    <location>
        <begin position="2"/>
        <end position="122"/>
    </location>
</feature>
<dbReference type="PROSITE" id="PS50110">
    <property type="entry name" value="RESPONSE_REGULATORY"/>
    <property type="match status" value="1"/>
</dbReference>
<feature type="modified residue" description="4-aspartylphosphate" evidence="1">
    <location>
        <position position="55"/>
    </location>
</feature>
<dbReference type="Proteomes" id="UP000659388">
    <property type="component" value="Unassembled WGS sequence"/>
</dbReference>
<sequence length="134" mass="15088">MDIVCVEDNEDFTFFLSKALKNQENIEYGIYGLAADALMALSNMEVSLPKMILLDIDLPDKDGFSFLRELRDSNVLKHIPVVMLSSSENPRDIQKACQLGANAYVTKPGGFSQIKVLVQDICDFWLRHHRNPAA</sequence>
<dbReference type="PANTHER" id="PTHR44520:SF2">
    <property type="entry name" value="RESPONSE REGULATOR RCP1"/>
    <property type="match status" value="1"/>
</dbReference>
<dbReference type="AlphaFoldDB" id="A0A937F9L5"/>
<dbReference type="GO" id="GO:0000160">
    <property type="term" value="P:phosphorelay signal transduction system"/>
    <property type="evidence" value="ECO:0007669"/>
    <property type="project" value="InterPro"/>
</dbReference>
<dbReference type="RefSeq" id="WP_202244942.1">
    <property type="nucleotide sequence ID" value="NZ_JAESIY010000007.1"/>
</dbReference>
<protein>
    <submittedName>
        <fullName evidence="3">Response regulator</fullName>
    </submittedName>
</protein>
<dbReference type="InterPro" id="IPR011006">
    <property type="entry name" value="CheY-like_superfamily"/>
</dbReference>
<dbReference type="EMBL" id="JAESIY010000007">
    <property type="protein sequence ID" value="MBL3657149.1"/>
    <property type="molecule type" value="Genomic_DNA"/>
</dbReference>
<dbReference type="Pfam" id="PF00072">
    <property type="entry name" value="Response_reg"/>
    <property type="match status" value="1"/>
</dbReference>
<dbReference type="PANTHER" id="PTHR44520">
    <property type="entry name" value="RESPONSE REGULATOR RCP1-RELATED"/>
    <property type="match status" value="1"/>
</dbReference>
<reference evidence="3" key="1">
    <citation type="submission" date="2021-01" db="EMBL/GenBank/DDBJ databases">
        <title>Fulvivirga kasyanovii gen. nov., sp nov., a novel member of the phylum Bacteroidetes isolated from seawater in a mussel farm.</title>
        <authorList>
            <person name="Zhao L.-H."/>
            <person name="Wang Z.-J."/>
        </authorList>
    </citation>
    <scope>NUCLEOTIDE SEQUENCE</scope>
    <source>
        <strain evidence="3">2943</strain>
    </source>
</reference>
<accession>A0A937F9L5</accession>
<dbReference type="SMART" id="SM00448">
    <property type="entry name" value="REC"/>
    <property type="match status" value="1"/>
</dbReference>
<organism evidence="3 4">
    <name type="scientific">Fulvivirga sediminis</name>
    <dbReference type="NCBI Taxonomy" id="2803949"/>
    <lineage>
        <taxon>Bacteria</taxon>
        <taxon>Pseudomonadati</taxon>
        <taxon>Bacteroidota</taxon>
        <taxon>Cytophagia</taxon>
        <taxon>Cytophagales</taxon>
        <taxon>Fulvivirgaceae</taxon>
        <taxon>Fulvivirga</taxon>
    </lineage>
</organism>
<dbReference type="InterPro" id="IPR052893">
    <property type="entry name" value="TCS_response_regulator"/>
</dbReference>
<gene>
    <name evidence="3" type="ORF">JL102_13460</name>
</gene>
<evidence type="ECO:0000313" key="4">
    <source>
        <dbReference type="Proteomes" id="UP000659388"/>
    </source>
</evidence>
<keyword evidence="1" id="KW-0597">Phosphoprotein</keyword>
<evidence type="ECO:0000256" key="1">
    <source>
        <dbReference type="PROSITE-ProRule" id="PRU00169"/>
    </source>
</evidence>
<evidence type="ECO:0000259" key="2">
    <source>
        <dbReference type="PROSITE" id="PS50110"/>
    </source>
</evidence>
<evidence type="ECO:0000313" key="3">
    <source>
        <dbReference type="EMBL" id="MBL3657149.1"/>
    </source>
</evidence>
<name>A0A937F9L5_9BACT</name>
<keyword evidence="4" id="KW-1185">Reference proteome</keyword>
<proteinExistence type="predicted"/>
<comment type="caution">
    <text evidence="3">The sequence shown here is derived from an EMBL/GenBank/DDBJ whole genome shotgun (WGS) entry which is preliminary data.</text>
</comment>